<evidence type="ECO:0000256" key="4">
    <source>
        <dbReference type="ARBA" id="ARBA00023014"/>
    </source>
</evidence>
<comment type="caution">
    <text evidence="9">The sequence shown here is derived from an EMBL/GenBank/DDBJ whole genome shotgun (WGS) entry which is preliminary data.</text>
</comment>
<dbReference type="PRINTS" id="PR00162">
    <property type="entry name" value="RIESKE"/>
</dbReference>
<dbReference type="PROSITE" id="PS51296">
    <property type="entry name" value="RIESKE"/>
    <property type="match status" value="1"/>
</dbReference>
<keyword evidence="4" id="KW-0411">Iron-sulfur</keyword>
<evidence type="ECO:0000256" key="6">
    <source>
        <dbReference type="ARBA" id="ARBA00034078"/>
    </source>
</evidence>
<dbReference type="RefSeq" id="WP_220199204.1">
    <property type="nucleotide sequence ID" value="NZ_BNJF01000007.1"/>
</dbReference>
<dbReference type="Pfam" id="PF00355">
    <property type="entry name" value="Rieske"/>
    <property type="match status" value="1"/>
</dbReference>
<dbReference type="GO" id="GO:0004497">
    <property type="term" value="F:monooxygenase activity"/>
    <property type="evidence" value="ECO:0007669"/>
    <property type="project" value="UniProtKB-ARBA"/>
</dbReference>
<evidence type="ECO:0000313" key="10">
    <source>
        <dbReference type="Proteomes" id="UP000612362"/>
    </source>
</evidence>
<keyword evidence="1" id="KW-0001">2Fe-2S</keyword>
<evidence type="ECO:0000256" key="2">
    <source>
        <dbReference type="ARBA" id="ARBA00022723"/>
    </source>
</evidence>
<keyword evidence="3" id="KW-0408">Iron</keyword>
<keyword evidence="7" id="KW-1133">Transmembrane helix</keyword>
<sequence>MSSNGSHDDMSPITPQQYEILHGGGAEASEIARQRLSRRRFLRRSMLAVWGLSATAAVAGALYYMYPTSGGDFGSAQTVGKKTDFPAAKPEEVALNEKGVFYVPAARAYVIHLASDASYLLSGQNLADQFALENVVRDSDGSTWVALYQRCVHLGCTVPFRDDCVSFKCPCHGSHYNVNGEFLDGPAPRSLDRFDMSFKDGEVVVNTGVLNANVQHPDTTTQLLAKPTKECSAS</sequence>
<dbReference type="Proteomes" id="UP000612362">
    <property type="component" value="Unassembled WGS sequence"/>
</dbReference>
<keyword evidence="2" id="KW-0479">Metal-binding</keyword>
<keyword evidence="7" id="KW-0472">Membrane</keyword>
<evidence type="ECO:0000256" key="5">
    <source>
        <dbReference type="ARBA" id="ARBA00023157"/>
    </source>
</evidence>
<organism evidence="9 10">
    <name type="scientific">Ktedonospora formicarum</name>
    <dbReference type="NCBI Taxonomy" id="2778364"/>
    <lineage>
        <taxon>Bacteria</taxon>
        <taxon>Bacillati</taxon>
        <taxon>Chloroflexota</taxon>
        <taxon>Ktedonobacteria</taxon>
        <taxon>Ktedonobacterales</taxon>
        <taxon>Ktedonobacteraceae</taxon>
        <taxon>Ktedonospora</taxon>
    </lineage>
</organism>
<dbReference type="InterPro" id="IPR014349">
    <property type="entry name" value="Rieske_Fe-S_prot"/>
</dbReference>
<evidence type="ECO:0000259" key="8">
    <source>
        <dbReference type="PROSITE" id="PS51296"/>
    </source>
</evidence>
<dbReference type="InterPro" id="IPR036922">
    <property type="entry name" value="Rieske_2Fe-2S_sf"/>
</dbReference>
<dbReference type="InterPro" id="IPR006311">
    <property type="entry name" value="TAT_signal"/>
</dbReference>
<proteinExistence type="predicted"/>
<dbReference type="AlphaFoldDB" id="A0A8J3MXW5"/>
<gene>
    <name evidence="9" type="ORF">KSX_83060</name>
</gene>
<dbReference type="SUPFAM" id="SSF50022">
    <property type="entry name" value="ISP domain"/>
    <property type="match status" value="1"/>
</dbReference>
<evidence type="ECO:0000256" key="1">
    <source>
        <dbReference type="ARBA" id="ARBA00022714"/>
    </source>
</evidence>
<keyword evidence="7" id="KW-0812">Transmembrane</keyword>
<evidence type="ECO:0000256" key="7">
    <source>
        <dbReference type="SAM" id="Phobius"/>
    </source>
</evidence>
<dbReference type="PROSITE" id="PS51318">
    <property type="entry name" value="TAT"/>
    <property type="match status" value="1"/>
</dbReference>
<keyword evidence="10" id="KW-1185">Reference proteome</keyword>
<dbReference type="InterPro" id="IPR017941">
    <property type="entry name" value="Rieske_2Fe-2S"/>
</dbReference>
<dbReference type="Gene3D" id="2.102.10.10">
    <property type="entry name" value="Rieske [2Fe-2S] iron-sulphur domain"/>
    <property type="match status" value="1"/>
</dbReference>
<dbReference type="InterPro" id="IPR005805">
    <property type="entry name" value="Rieske_Fe-S_prot_C"/>
</dbReference>
<dbReference type="GO" id="GO:0016020">
    <property type="term" value="C:membrane"/>
    <property type="evidence" value="ECO:0007669"/>
    <property type="project" value="InterPro"/>
</dbReference>
<evidence type="ECO:0000313" key="9">
    <source>
        <dbReference type="EMBL" id="GHO50143.1"/>
    </source>
</evidence>
<dbReference type="EMBL" id="BNJF01000007">
    <property type="protein sequence ID" value="GHO50143.1"/>
    <property type="molecule type" value="Genomic_DNA"/>
</dbReference>
<feature type="domain" description="Rieske" evidence="8">
    <location>
        <begin position="108"/>
        <end position="205"/>
    </location>
</feature>
<keyword evidence="5" id="KW-1015">Disulfide bond</keyword>
<reference evidence="9" key="1">
    <citation type="submission" date="2020-10" db="EMBL/GenBank/DDBJ databases">
        <title>Taxonomic study of unclassified bacteria belonging to the class Ktedonobacteria.</title>
        <authorList>
            <person name="Yabe S."/>
            <person name="Wang C.M."/>
            <person name="Zheng Y."/>
            <person name="Sakai Y."/>
            <person name="Cavaletti L."/>
            <person name="Monciardini P."/>
            <person name="Donadio S."/>
        </authorList>
    </citation>
    <scope>NUCLEOTIDE SEQUENCE</scope>
    <source>
        <strain evidence="9">SOSP1-1</strain>
    </source>
</reference>
<dbReference type="GO" id="GO:0016705">
    <property type="term" value="F:oxidoreductase activity, acting on paired donors, with incorporation or reduction of molecular oxygen"/>
    <property type="evidence" value="ECO:0007669"/>
    <property type="project" value="UniProtKB-ARBA"/>
</dbReference>
<evidence type="ECO:0000256" key="3">
    <source>
        <dbReference type="ARBA" id="ARBA00023004"/>
    </source>
</evidence>
<comment type="cofactor">
    <cofactor evidence="6">
        <name>[2Fe-2S] cluster</name>
        <dbReference type="ChEBI" id="CHEBI:190135"/>
    </cofactor>
</comment>
<accession>A0A8J3MXW5</accession>
<dbReference type="PANTHER" id="PTHR10134">
    <property type="entry name" value="CYTOCHROME B-C1 COMPLEX SUBUNIT RIESKE, MITOCHONDRIAL"/>
    <property type="match status" value="1"/>
</dbReference>
<protein>
    <recommendedName>
        <fullName evidence="8">Rieske domain-containing protein</fullName>
    </recommendedName>
</protein>
<name>A0A8J3MXW5_9CHLR</name>
<feature type="transmembrane region" description="Helical" evidence="7">
    <location>
        <begin position="47"/>
        <end position="66"/>
    </location>
</feature>
<dbReference type="GO" id="GO:0051537">
    <property type="term" value="F:2 iron, 2 sulfur cluster binding"/>
    <property type="evidence" value="ECO:0007669"/>
    <property type="project" value="UniProtKB-KW"/>
</dbReference>
<dbReference type="GO" id="GO:0046872">
    <property type="term" value="F:metal ion binding"/>
    <property type="evidence" value="ECO:0007669"/>
    <property type="project" value="UniProtKB-KW"/>
</dbReference>